<evidence type="ECO:0000313" key="3">
    <source>
        <dbReference type="Proteomes" id="UP001341840"/>
    </source>
</evidence>
<comment type="caution">
    <text evidence="2">The sequence shown here is derived from an EMBL/GenBank/DDBJ whole genome shotgun (WGS) entry which is preliminary data.</text>
</comment>
<name>A0ABU6YRB4_9FABA</name>
<dbReference type="EMBL" id="JASCZI010243260">
    <property type="protein sequence ID" value="MED6212950.1"/>
    <property type="molecule type" value="Genomic_DNA"/>
</dbReference>
<feature type="compositionally biased region" description="Polar residues" evidence="1">
    <location>
        <begin position="1"/>
        <end position="16"/>
    </location>
</feature>
<evidence type="ECO:0000256" key="1">
    <source>
        <dbReference type="SAM" id="MobiDB-lite"/>
    </source>
</evidence>
<accession>A0ABU6YRB4</accession>
<sequence>MPSTQPLKTASPSTTYIGLDDPGKASSHMGPLEPRSHNYPLQILCHCYHQHPDPRDCHRLKLILSDKIHSRNSFPTFSVEEQSATILLLLRPIKKRGLNLSEIVCSLNLSEI</sequence>
<gene>
    <name evidence="2" type="ORF">PIB30_088442</name>
</gene>
<proteinExistence type="predicted"/>
<reference evidence="2 3" key="1">
    <citation type="journal article" date="2023" name="Plants (Basel)">
        <title>Bridging the Gap: Combining Genomics and Transcriptomics Approaches to Understand Stylosanthes scabra, an Orphan Legume from the Brazilian Caatinga.</title>
        <authorList>
            <person name="Ferreira-Neto J.R.C."/>
            <person name="da Silva M.D."/>
            <person name="Binneck E."/>
            <person name="de Melo N.F."/>
            <person name="da Silva R.H."/>
            <person name="de Melo A.L.T.M."/>
            <person name="Pandolfi V."/>
            <person name="Bustamante F.O."/>
            <person name="Brasileiro-Vidal A.C."/>
            <person name="Benko-Iseppon A.M."/>
        </authorList>
    </citation>
    <scope>NUCLEOTIDE SEQUENCE [LARGE SCALE GENOMIC DNA]</scope>
    <source>
        <tissue evidence="2">Leaves</tissue>
    </source>
</reference>
<evidence type="ECO:0000313" key="2">
    <source>
        <dbReference type="EMBL" id="MED6212950.1"/>
    </source>
</evidence>
<feature type="region of interest" description="Disordered" evidence="1">
    <location>
        <begin position="1"/>
        <end position="34"/>
    </location>
</feature>
<organism evidence="2 3">
    <name type="scientific">Stylosanthes scabra</name>
    <dbReference type="NCBI Taxonomy" id="79078"/>
    <lineage>
        <taxon>Eukaryota</taxon>
        <taxon>Viridiplantae</taxon>
        <taxon>Streptophyta</taxon>
        <taxon>Embryophyta</taxon>
        <taxon>Tracheophyta</taxon>
        <taxon>Spermatophyta</taxon>
        <taxon>Magnoliopsida</taxon>
        <taxon>eudicotyledons</taxon>
        <taxon>Gunneridae</taxon>
        <taxon>Pentapetalae</taxon>
        <taxon>rosids</taxon>
        <taxon>fabids</taxon>
        <taxon>Fabales</taxon>
        <taxon>Fabaceae</taxon>
        <taxon>Papilionoideae</taxon>
        <taxon>50 kb inversion clade</taxon>
        <taxon>dalbergioids sensu lato</taxon>
        <taxon>Dalbergieae</taxon>
        <taxon>Pterocarpus clade</taxon>
        <taxon>Stylosanthes</taxon>
    </lineage>
</organism>
<protein>
    <submittedName>
        <fullName evidence="2">Uncharacterized protein</fullName>
    </submittedName>
</protein>
<keyword evidence="3" id="KW-1185">Reference proteome</keyword>
<dbReference type="Proteomes" id="UP001341840">
    <property type="component" value="Unassembled WGS sequence"/>
</dbReference>